<dbReference type="AlphaFoldDB" id="A0A5P8NXQ1"/>
<gene>
    <name evidence="3" type="ORF">FJR48_00110</name>
</gene>
<sequence length="705" mass="81853">MSEIIECIKARSFITSLKTTSTDELAFCTKLHGAKIFSTKNCNVKYHFTSQHLNQDTTAFTFNLQGNLIAFANIKAIYIADIEKKEILKIIPTDDQHIQILTFDETSNYLIAGNENGRVTQYNWANSSAISRLCSFPHECSDRKYIRKNYVSALCVKNNRLACSGLGGAIIVLDMYSRANKIVLQNTNSRINALHFIDDDTILSANFDGLISIFSIKQRKLLSEIDTPLTQIRQVLPMPESNYIMLCSNTNYVSIVDIKNSKMLQHKYMSFDDKVIRLSSIDYKHVAVALRSGFIKKIELSCEEDLKSLVLHNSLDKAYELVEKEPMLKSTKTYMDLNKLYNNIYNKAIVALINQNTSLANELLKMFKNIPSKQKEINSLFIAFKNYNNLKLLYLSKKLSLAYALCSKYPELEKTPIFRKMEEIWRDVFKNAQRQILLNKTQNARSLLQEYKTIPSKKEMIDLVLNQNKDFVEFIFAIDKKNYAKASMLALRNKLLMKSPSYNTLQSEIEYKTEQIKNFIYHGDVANARIAISIIKDVPYLKQQISDFDRECKHLEALQHYYKENNLKKCYETLDIYTSLYTTELGELLEKHWQKIVEECESYALKGKISDIKNTLGLLVTLKSRVDKIGDLFRLAFHIRVKTYLSKRSFKNAQQLIYSYIDTFGLDYEIKMLMKKYEQKTKHKLAITHDITTQRDSWLFSEFIQ</sequence>
<evidence type="ECO:0000313" key="4">
    <source>
        <dbReference type="Proteomes" id="UP000326944"/>
    </source>
</evidence>
<dbReference type="InterPro" id="IPR051510">
    <property type="entry name" value="SKI8"/>
</dbReference>
<keyword evidence="4" id="KW-1185">Reference proteome</keyword>
<evidence type="ECO:0000256" key="1">
    <source>
        <dbReference type="ARBA" id="ARBA00022574"/>
    </source>
</evidence>
<accession>A0A5P8NXQ1</accession>
<dbReference type="SUPFAM" id="SSF50978">
    <property type="entry name" value="WD40 repeat-like"/>
    <property type="match status" value="1"/>
</dbReference>
<name>A0A5P8NXQ1_9BACT</name>
<reference evidence="3 4" key="1">
    <citation type="submission" date="2019-09" db="EMBL/GenBank/DDBJ databases">
        <title>Sulfurimonas gotlandica sp. nov., a chemoautotrophic and psychrotolerant epsilonproteobacterium isolated from a pelagic redoxcline, and an emended description of the genus Sulfurimonas.</title>
        <authorList>
            <person name="Wang S."/>
            <person name="Jiang L."/>
            <person name="Shao S."/>
        </authorList>
    </citation>
    <scope>NUCLEOTIDE SEQUENCE [LARGE SCALE GENOMIC DNA]</scope>
    <source>
        <strain evidence="3 4">GYSZ_1</strain>
    </source>
</reference>
<dbReference type="InterPro" id="IPR015943">
    <property type="entry name" value="WD40/YVTN_repeat-like_dom_sf"/>
</dbReference>
<evidence type="ECO:0000256" key="2">
    <source>
        <dbReference type="ARBA" id="ARBA00022737"/>
    </source>
</evidence>
<keyword evidence="1" id="KW-0853">WD repeat</keyword>
<proteinExistence type="predicted"/>
<dbReference type="KEGG" id="sulg:FJR48_00110"/>
<protein>
    <submittedName>
        <fullName evidence="3">Uncharacterized protein</fullName>
    </submittedName>
</protein>
<dbReference type="InterPro" id="IPR036322">
    <property type="entry name" value="WD40_repeat_dom_sf"/>
</dbReference>
<dbReference type="PANTHER" id="PTHR44090:SF1">
    <property type="entry name" value="SUPERKILLER COMPLEX PROTEIN 8"/>
    <property type="match status" value="1"/>
</dbReference>
<dbReference type="PANTHER" id="PTHR44090">
    <property type="entry name" value="WD REPEAT-CONTAINING PROTEIN 61"/>
    <property type="match status" value="1"/>
</dbReference>
<dbReference type="Gene3D" id="2.130.10.10">
    <property type="entry name" value="YVTN repeat-like/Quinoprotein amine dehydrogenase"/>
    <property type="match status" value="1"/>
</dbReference>
<dbReference type="OrthoDB" id="5332333at2"/>
<dbReference type="RefSeq" id="WP_152306154.1">
    <property type="nucleotide sequence ID" value="NZ_CP043617.1"/>
</dbReference>
<dbReference type="Proteomes" id="UP000326944">
    <property type="component" value="Chromosome"/>
</dbReference>
<evidence type="ECO:0000313" key="3">
    <source>
        <dbReference type="EMBL" id="QFR48211.1"/>
    </source>
</evidence>
<organism evidence="3 4">
    <name type="scientific">Sulfurimonas lithotrophica</name>
    <dbReference type="NCBI Taxonomy" id="2590022"/>
    <lineage>
        <taxon>Bacteria</taxon>
        <taxon>Pseudomonadati</taxon>
        <taxon>Campylobacterota</taxon>
        <taxon>Epsilonproteobacteria</taxon>
        <taxon>Campylobacterales</taxon>
        <taxon>Sulfurimonadaceae</taxon>
        <taxon>Sulfurimonas</taxon>
    </lineage>
</organism>
<dbReference type="GO" id="GO:0032991">
    <property type="term" value="C:protein-containing complex"/>
    <property type="evidence" value="ECO:0007669"/>
    <property type="project" value="UniProtKB-ARBA"/>
</dbReference>
<dbReference type="EMBL" id="CP043617">
    <property type="protein sequence ID" value="QFR48211.1"/>
    <property type="molecule type" value="Genomic_DNA"/>
</dbReference>
<keyword evidence="2" id="KW-0677">Repeat</keyword>